<dbReference type="Proteomes" id="UP001054889">
    <property type="component" value="Unassembled WGS sequence"/>
</dbReference>
<dbReference type="InterPro" id="IPR055411">
    <property type="entry name" value="LRR_FXL15/At3g58940/PEG3-like"/>
</dbReference>
<dbReference type="Pfam" id="PF24758">
    <property type="entry name" value="LRR_At5g56370"/>
    <property type="match status" value="1"/>
</dbReference>
<proteinExistence type="predicted"/>
<accession>A0AAV5DHQ1</accession>
<comment type="caution">
    <text evidence="2">The sequence shown here is derived from an EMBL/GenBank/DDBJ whole genome shotgun (WGS) entry which is preliminary data.</text>
</comment>
<dbReference type="EMBL" id="BQKI01000017">
    <property type="protein sequence ID" value="GJN10483.1"/>
    <property type="molecule type" value="Genomic_DNA"/>
</dbReference>
<dbReference type="PANTHER" id="PTHR34709:SF61">
    <property type="entry name" value="OS07G0229100 PROTEIN"/>
    <property type="match status" value="1"/>
</dbReference>
<reference evidence="2" key="2">
    <citation type="submission" date="2021-12" db="EMBL/GenBank/DDBJ databases">
        <title>Resequencing data analysis of finger millet.</title>
        <authorList>
            <person name="Hatakeyama M."/>
            <person name="Aluri S."/>
            <person name="Balachadran M.T."/>
            <person name="Sivarajan S.R."/>
            <person name="Poveda L."/>
            <person name="Shimizu-Inatsugi R."/>
            <person name="Schlapbach R."/>
            <person name="Sreeman S.M."/>
            <person name="Shimizu K.K."/>
        </authorList>
    </citation>
    <scope>NUCLEOTIDE SEQUENCE</scope>
</reference>
<dbReference type="PANTHER" id="PTHR34709">
    <property type="entry name" value="OS10G0396666 PROTEIN"/>
    <property type="match status" value="1"/>
</dbReference>
<protein>
    <recommendedName>
        <fullName evidence="1">F-box/LRR-repeat protein 15/At3g58940/PEG3-like LRR domain-containing protein</fullName>
    </recommendedName>
</protein>
<keyword evidence="3" id="KW-1185">Reference proteome</keyword>
<gene>
    <name evidence="2" type="primary">ga28580</name>
    <name evidence="2" type="ORF">PR202_ga28580</name>
</gene>
<evidence type="ECO:0000313" key="2">
    <source>
        <dbReference type="EMBL" id="GJN10483.1"/>
    </source>
</evidence>
<feature type="domain" description="F-box/LRR-repeat protein 15/At3g58940/PEG3-like LRR" evidence="1">
    <location>
        <begin position="36"/>
        <end position="143"/>
    </location>
</feature>
<sequence length="216" mass="24544">MYRNMRRERNEDEGAVSLPCFGNATKIDLNLGLLRLALPSSGAFARLAELRLKRARFQGPLKLGDVVSSPRCPVLRVVSVCNSSGVDTLTVRSKSLLRMELLWLNGLQELTIDAPALKVLELFKCFVQIQPVVDIAAPQLVSLYWHDAFHRSSVSLGNLGQLQLLSTSYILVYGSQCTRRHNREIQWLLQRFQAIHSLHIMLPYGWLFLHENYKAE</sequence>
<dbReference type="InterPro" id="IPR055312">
    <property type="entry name" value="FBL15-like"/>
</dbReference>
<reference evidence="2" key="1">
    <citation type="journal article" date="2018" name="DNA Res.">
        <title>Multiple hybrid de novo genome assembly of finger millet, an orphan allotetraploid crop.</title>
        <authorList>
            <person name="Hatakeyama M."/>
            <person name="Aluri S."/>
            <person name="Balachadran M.T."/>
            <person name="Sivarajan S.R."/>
            <person name="Patrignani A."/>
            <person name="Gruter S."/>
            <person name="Poveda L."/>
            <person name="Shimizu-Inatsugi R."/>
            <person name="Baeten J."/>
            <person name="Francoijs K.J."/>
            <person name="Nataraja K.N."/>
            <person name="Reddy Y.A.N."/>
            <person name="Phadnis S."/>
            <person name="Ravikumar R.L."/>
            <person name="Schlapbach R."/>
            <person name="Sreeman S.M."/>
            <person name="Shimizu K.K."/>
        </authorList>
    </citation>
    <scope>NUCLEOTIDE SEQUENCE</scope>
</reference>
<evidence type="ECO:0000313" key="3">
    <source>
        <dbReference type="Proteomes" id="UP001054889"/>
    </source>
</evidence>
<dbReference type="AlphaFoldDB" id="A0AAV5DHQ1"/>
<organism evidence="2 3">
    <name type="scientific">Eleusine coracana subsp. coracana</name>
    <dbReference type="NCBI Taxonomy" id="191504"/>
    <lineage>
        <taxon>Eukaryota</taxon>
        <taxon>Viridiplantae</taxon>
        <taxon>Streptophyta</taxon>
        <taxon>Embryophyta</taxon>
        <taxon>Tracheophyta</taxon>
        <taxon>Spermatophyta</taxon>
        <taxon>Magnoliopsida</taxon>
        <taxon>Liliopsida</taxon>
        <taxon>Poales</taxon>
        <taxon>Poaceae</taxon>
        <taxon>PACMAD clade</taxon>
        <taxon>Chloridoideae</taxon>
        <taxon>Cynodonteae</taxon>
        <taxon>Eleusininae</taxon>
        <taxon>Eleusine</taxon>
    </lineage>
</organism>
<name>A0AAV5DHQ1_ELECO</name>
<evidence type="ECO:0000259" key="1">
    <source>
        <dbReference type="Pfam" id="PF24758"/>
    </source>
</evidence>